<name>A0A7X9E7T0_UNCKA</name>
<sequence>MLVPVVKRIKQNSRCFIERVLPVEGNIVVSVDDKVEPFDHLGDCFFSQRELILPKGFKPYGLRTEKRYYYSGSLLGKVGSNEVFAPYDGNLSLCERVYVFKEIDKKYIVLSGVWGIVKSVYGKKSILLETQTKDILLSISTKVQASGELVVFPNPTDVLKRSYLENFAKGIKGKIIYVGHNVSLDVIERAYEMEASAVIVGSAHKEVFDFAKSHNFSLGIISGFGKIKTPDVVYKMLSAVSYRYVFFEGDKNLLRIPIPFDNVNKGINASESIEPIKHVKPNMTVQVLQNPYFGWIGVVDRVCESSIFVRFGIDKNSVEIKLPNFLIIE</sequence>
<proteinExistence type="predicted"/>
<comment type="caution">
    <text evidence="1">The sequence shown here is derived from an EMBL/GenBank/DDBJ whole genome shotgun (WGS) entry which is preliminary data.</text>
</comment>
<evidence type="ECO:0000313" key="2">
    <source>
        <dbReference type="Proteomes" id="UP000590542"/>
    </source>
</evidence>
<evidence type="ECO:0008006" key="3">
    <source>
        <dbReference type="Google" id="ProtNLM"/>
    </source>
</evidence>
<dbReference type="AlphaFoldDB" id="A0A7X9E7T0"/>
<protein>
    <recommendedName>
        <fullName evidence="3">KOW domain-containing protein</fullName>
    </recommendedName>
</protein>
<organism evidence="1 2">
    <name type="scientific">candidate division WWE3 bacterium</name>
    <dbReference type="NCBI Taxonomy" id="2053526"/>
    <lineage>
        <taxon>Bacteria</taxon>
        <taxon>Katanobacteria</taxon>
    </lineage>
</organism>
<evidence type="ECO:0000313" key="1">
    <source>
        <dbReference type="EMBL" id="NMB91888.1"/>
    </source>
</evidence>
<dbReference type="Proteomes" id="UP000590542">
    <property type="component" value="Unassembled WGS sequence"/>
</dbReference>
<reference evidence="1 2" key="1">
    <citation type="journal article" date="2020" name="Biotechnol. Biofuels">
        <title>New insights from the biogas microbiome by comprehensive genome-resolved metagenomics of nearly 1600 species originating from multiple anaerobic digesters.</title>
        <authorList>
            <person name="Campanaro S."/>
            <person name="Treu L."/>
            <person name="Rodriguez-R L.M."/>
            <person name="Kovalovszki A."/>
            <person name="Ziels R.M."/>
            <person name="Maus I."/>
            <person name="Zhu X."/>
            <person name="Kougias P.G."/>
            <person name="Basile A."/>
            <person name="Luo G."/>
            <person name="Schluter A."/>
            <person name="Konstantinidis K.T."/>
            <person name="Angelidaki I."/>
        </authorList>
    </citation>
    <scope>NUCLEOTIDE SEQUENCE [LARGE SCALE GENOMIC DNA]</scope>
    <source>
        <strain evidence="1">AS27yjCOA_202</strain>
    </source>
</reference>
<gene>
    <name evidence="1" type="ORF">GYA37_03530</name>
</gene>
<dbReference type="EMBL" id="JAAZNV010000012">
    <property type="protein sequence ID" value="NMB91888.1"/>
    <property type="molecule type" value="Genomic_DNA"/>
</dbReference>
<accession>A0A7X9E7T0</accession>